<feature type="domain" description="ProQ/FinO" evidence="5">
    <location>
        <begin position="5"/>
        <end position="112"/>
    </location>
</feature>
<dbReference type="Pfam" id="PF04352">
    <property type="entry name" value="ProQ"/>
    <property type="match status" value="1"/>
</dbReference>
<name>A0ABX7M2Q7_9RHOO</name>
<evidence type="ECO:0000256" key="4">
    <source>
        <dbReference type="SAM" id="MobiDB-lite"/>
    </source>
</evidence>
<keyword evidence="7" id="KW-1185">Reference proteome</keyword>
<gene>
    <name evidence="6" type="ORF">JY500_10990</name>
</gene>
<feature type="region of interest" description="Disordered" evidence="4">
    <location>
        <begin position="79"/>
        <end position="117"/>
    </location>
</feature>
<proteinExistence type="predicted"/>
<organism evidence="6 7">
    <name type="scientific">Niveibacterium microcysteis</name>
    <dbReference type="NCBI Taxonomy" id="2811415"/>
    <lineage>
        <taxon>Bacteria</taxon>
        <taxon>Pseudomonadati</taxon>
        <taxon>Pseudomonadota</taxon>
        <taxon>Betaproteobacteria</taxon>
        <taxon>Rhodocyclales</taxon>
        <taxon>Rhodocyclaceae</taxon>
        <taxon>Niveibacterium</taxon>
    </lineage>
</organism>
<protein>
    <submittedName>
        <fullName evidence="6">ProQ/FinO family protein</fullName>
    </submittedName>
</protein>
<accession>A0ABX7M2Q7</accession>
<feature type="compositionally biased region" description="Basic and acidic residues" evidence="4">
    <location>
        <begin position="86"/>
        <end position="117"/>
    </location>
</feature>
<dbReference type="RefSeq" id="WP_206252280.1">
    <property type="nucleotide sequence ID" value="NZ_CP071060.1"/>
</dbReference>
<dbReference type="PANTHER" id="PTHR38106:SF1">
    <property type="entry name" value="RNA CHAPERONE PROQ"/>
    <property type="match status" value="1"/>
</dbReference>
<dbReference type="Gene3D" id="1.10.1710.10">
    <property type="entry name" value="ProQ/FinO domain"/>
    <property type="match status" value="1"/>
</dbReference>
<dbReference type="Proteomes" id="UP000663570">
    <property type="component" value="Chromosome"/>
</dbReference>
<dbReference type="InterPro" id="IPR016103">
    <property type="entry name" value="ProQ/FinO"/>
</dbReference>
<evidence type="ECO:0000256" key="2">
    <source>
        <dbReference type="ARBA" id="ARBA00022884"/>
    </source>
</evidence>
<evidence type="ECO:0000256" key="1">
    <source>
        <dbReference type="ARBA" id="ARBA00022490"/>
    </source>
</evidence>
<reference evidence="6 7" key="1">
    <citation type="submission" date="2021-02" db="EMBL/GenBank/DDBJ databases">
        <title>Niveibacterium changnyeongensis HC41.</title>
        <authorList>
            <person name="Kang M."/>
        </authorList>
    </citation>
    <scope>NUCLEOTIDE SEQUENCE [LARGE SCALE GENOMIC DNA]</scope>
    <source>
        <strain evidence="6 7">HC41</strain>
    </source>
</reference>
<keyword evidence="3" id="KW-0143">Chaperone</keyword>
<dbReference type="EMBL" id="CP071060">
    <property type="protein sequence ID" value="QSI75058.1"/>
    <property type="molecule type" value="Genomic_DNA"/>
</dbReference>
<dbReference type="SMART" id="SM00945">
    <property type="entry name" value="ProQ"/>
    <property type="match status" value="1"/>
</dbReference>
<dbReference type="InterPro" id="IPR023529">
    <property type="entry name" value="ProQ"/>
</dbReference>
<sequence>MTTTPQVQSPREVLKQLAGKYPVLRNWQPLAIGIDKQLIALHPEFAPKHLRTALLIHTRALPYLRSVAKAKERFALDGSAAGEVTEQQRAHATEQIKEVQRKRAEARRQAEEAEKARKAEELRQQKLQMLVSKFSG</sequence>
<dbReference type="PANTHER" id="PTHR38106">
    <property type="entry name" value="RNA CHAPERONE PROQ"/>
    <property type="match status" value="1"/>
</dbReference>
<dbReference type="InterPro" id="IPR036442">
    <property type="entry name" value="ProQ/FinO_sf"/>
</dbReference>
<dbReference type="SUPFAM" id="SSF48657">
    <property type="entry name" value="FinO-like"/>
    <property type="match status" value="1"/>
</dbReference>
<evidence type="ECO:0000259" key="5">
    <source>
        <dbReference type="SMART" id="SM00945"/>
    </source>
</evidence>
<evidence type="ECO:0000313" key="7">
    <source>
        <dbReference type="Proteomes" id="UP000663570"/>
    </source>
</evidence>
<keyword evidence="2" id="KW-0694">RNA-binding</keyword>
<evidence type="ECO:0000256" key="3">
    <source>
        <dbReference type="ARBA" id="ARBA00023186"/>
    </source>
</evidence>
<keyword evidence="1" id="KW-0963">Cytoplasm</keyword>
<evidence type="ECO:0000313" key="6">
    <source>
        <dbReference type="EMBL" id="QSI75058.1"/>
    </source>
</evidence>